<dbReference type="Proteomes" id="UP001259982">
    <property type="component" value="Unassembled WGS sequence"/>
</dbReference>
<reference evidence="2 3" key="1">
    <citation type="submission" date="2023-09" db="EMBL/GenBank/DDBJ databases">
        <authorList>
            <person name="Rey-Velasco X."/>
        </authorList>
    </citation>
    <scope>NUCLEOTIDE SEQUENCE [LARGE SCALE GENOMIC DNA]</scope>
    <source>
        <strain evidence="2 3">P385</strain>
    </source>
</reference>
<dbReference type="PANTHER" id="PTHR13696">
    <property type="entry name" value="P-LOOP CONTAINING NUCLEOSIDE TRIPHOSPHATE HYDROLASE"/>
    <property type="match status" value="1"/>
</dbReference>
<dbReference type="Gene3D" id="3.40.50.300">
    <property type="entry name" value="P-loop containing nucleotide triphosphate hydrolases"/>
    <property type="match status" value="1"/>
</dbReference>
<feature type="domain" description="AAA" evidence="1">
    <location>
        <begin position="2"/>
        <end position="160"/>
    </location>
</feature>
<evidence type="ECO:0000259" key="1">
    <source>
        <dbReference type="Pfam" id="PF13614"/>
    </source>
</evidence>
<dbReference type="CDD" id="cd02042">
    <property type="entry name" value="ParAB_family"/>
    <property type="match status" value="1"/>
</dbReference>
<dbReference type="PANTHER" id="PTHR13696:SF52">
    <property type="entry name" value="PARA FAMILY PROTEIN CT_582"/>
    <property type="match status" value="1"/>
</dbReference>
<dbReference type="InterPro" id="IPR027417">
    <property type="entry name" value="P-loop_NTPase"/>
</dbReference>
<keyword evidence="3" id="KW-1185">Reference proteome</keyword>
<sequence>MHIWALHSAKGGVGKTAAAVNLAWEAARAGEHVLLWDLDPQSAASWYLQVDTDRKLAARKVVDGDRPLGRFVRRTAHHERLHAIPGDTSFRHMDALLRAASGSKKRLADLIEPFSETYTLVVLDCPPGLGSLATAVLRAADTLVVPVVPSPLSLRALDQIETLAGKEGRKAARVQPFFSMVDRRKGLHRDMLSDPPAIMRDAPTAWIGYSADVERMGEYQAPVACFAPRSRAATQFRALWKALA</sequence>
<proteinExistence type="predicted"/>
<gene>
    <name evidence="2" type="ORF">RM531_13385</name>
</gene>
<dbReference type="RefSeq" id="WP_311659917.1">
    <property type="nucleotide sequence ID" value="NZ_JAVRHY010000015.1"/>
</dbReference>
<dbReference type="Pfam" id="PF13614">
    <property type="entry name" value="AAA_31"/>
    <property type="match status" value="1"/>
</dbReference>
<protein>
    <submittedName>
        <fullName evidence="2">ParA family protein</fullName>
    </submittedName>
</protein>
<evidence type="ECO:0000313" key="2">
    <source>
        <dbReference type="EMBL" id="MDT0619465.1"/>
    </source>
</evidence>
<dbReference type="EMBL" id="JAVRHY010000015">
    <property type="protein sequence ID" value="MDT0619465.1"/>
    <property type="molecule type" value="Genomic_DNA"/>
</dbReference>
<evidence type="ECO:0000313" key="3">
    <source>
        <dbReference type="Proteomes" id="UP001259982"/>
    </source>
</evidence>
<accession>A0ABU3BAH3</accession>
<dbReference type="InterPro" id="IPR025669">
    <property type="entry name" value="AAA_dom"/>
</dbReference>
<comment type="caution">
    <text evidence="2">The sequence shown here is derived from an EMBL/GenBank/DDBJ whole genome shotgun (WGS) entry which is preliminary data.</text>
</comment>
<dbReference type="SUPFAM" id="SSF52540">
    <property type="entry name" value="P-loop containing nucleoside triphosphate hydrolases"/>
    <property type="match status" value="1"/>
</dbReference>
<dbReference type="InterPro" id="IPR050678">
    <property type="entry name" value="DNA_Partitioning_ATPase"/>
</dbReference>
<organism evidence="2 3">
    <name type="scientific">Spectribacter acetivorans</name>
    <dbReference type="NCBI Taxonomy" id="3075603"/>
    <lineage>
        <taxon>Bacteria</taxon>
        <taxon>Pseudomonadati</taxon>
        <taxon>Pseudomonadota</taxon>
        <taxon>Gammaproteobacteria</taxon>
        <taxon>Salinisphaerales</taxon>
        <taxon>Salinisphaeraceae</taxon>
        <taxon>Spectribacter</taxon>
    </lineage>
</organism>
<name>A0ABU3BAH3_9GAMM</name>